<dbReference type="PANTHER" id="PTHR46211">
    <property type="entry name" value="GLYCEROPHOSPHORYL DIESTER PHOSPHODIESTERASE"/>
    <property type="match status" value="1"/>
</dbReference>
<sequence>MTRRPVPLPQSFIDRPIAHRALHDKAAGRPENSRAAIRAAVDAGYGIEIDLQMSKDGQAMVFHDYDLSRLTGDTGPVRGRNAVELAGIGLTGGDEGIPSFAEILDIVAGRVPLLVELKDQHGAMGPHDGVMEKATAEALEGYAGDVAVMSFNPHSVEEFGKHNATLPLGLTTEAYKDEDTALLPAATRARLRDIPDYDRVGASFISHDVRDLDNPAVTQLKDRGVPVLCWTVRSPEVEAEARKIAANVTFEGYLA</sequence>
<dbReference type="EC" id="3.1.4.46" evidence="2"/>
<evidence type="ECO:0000313" key="2">
    <source>
        <dbReference type="EMBL" id="SPF75084.1"/>
    </source>
</evidence>
<dbReference type="EMBL" id="OMOI01000001">
    <property type="protein sequence ID" value="SPF75084.1"/>
    <property type="molecule type" value="Genomic_DNA"/>
</dbReference>
<organism evidence="2 3">
    <name type="scientific">Aliiroseovarius pelagivivens</name>
    <dbReference type="NCBI Taxonomy" id="1639690"/>
    <lineage>
        <taxon>Bacteria</taxon>
        <taxon>Pseudomonadati</taxon>
        <taxon>Pseudomonadota</taxon>
        <taxon>Alphaproteobacteria</taxon>
        <taxon>Rhodobacterales</taxon>
        <taxon>Paracoccaceae</taxon>
        <taxon>Aliiroseovarius</taxon>
    </lineage>
</organism>
<name>A0A2R8AGX2_9RHOB</name>
<gene>
    <name evidence="2" type="primary">ugpQ</name>
    <name evidence="2" type="ORF">ALP8811_00068</name>
</gene>
<dbReference type="SUPFAM" id="SSF51695">
    <property type="entry name" value="PLC-like phosphodiesterases"/>
    <property type="match status" value="1"/>
</dbReference>
<accession>A0A2R8AGX2</accession>
<proteinExistence type="predicted"/>
<dbReference type="AlphaFoldDB" id="A0A2R8AGX2"/>
<protein>
    <submittedName>
        <fullName evidence="2">Glycerophosphodiester phosphodiesterase, cytoplasmic</fullName>
        <ecNumber evidence="2">3.1.4.46</ecNumber>
    </submittedName>
</protein>
<reference evidence="2 3" key="1">
    <citation type="submission" date="2018-03" db="EMBL/GenBank/DDBJ databases">
        <authorList>
            <person name="Keele B.F."/>
        </authorList>
    </citation>
    <scope>NUCLEOTIDE SEQUENCE [LARGE SCALE GENOMIC DNA]</scope>
    <source>
        <strain evidence="2 3">CECT 8811</strain>
    </source>
</reference>
<dbReference type="GO" id="GO:0008889">
    <property type="term" value="F:glycerophosphodiester phosphodiesterase activity"/>
    <property type="evidence" value="ECO:0007669"/>
    <property type="project" value="UniProtKB-EC"/>
</dbReference>
<dbReference type="Pfam" id="PF03009">
    <property type="entry name" value="GDPD"/>
    <property type="match status" value="1"/>
</dbReference>
<evidence type="ECO:0000313" key="3">
    <source>
        <dbReference type="Proteomes" id="UP000244911"/>
    </source>
</evidence>
<dbReference type="RefSeq" id="WP_108855222.1">
    <property type="nucleotide sequence ID" value="NZ_OMOI01000001.1"/>
</dbReference>
<evidence type="ECO:0000259" key="1">
    <source>
        <dbReference type="PROSITE" id="PS51704"/>
    </source>
</evidence>
<dbReference type="PROSITE" id="PS51704">
    <property type="entry name" value="GP_PDE"/>
    <property type="match status" value="1"/>
</dbReference>
<feature type="domain" description="GP-PDE" evidence="1">
    <location>
        <begin position="14"/>
        <end position="255"/>
    </location>
</feature>
<dbReference type="OrthoDB" id="384721at2"/>
<dbReference type="InterPro" id="IPR030395">
    <property type="entry name" value="GP_PDE_dom"/>
</dbReference>
<keyword evidence="2" id="KW-0378">Hydrolase</keyword>
<dbReference type="Proteomes" id="UP000244911">
    <property type="component" value="Unassembled WGS sequence"/>
</dbReference>
<dbReference type="InterPro" id="IPR017946">
    <property type="entry name" value="PLC-like_Pdiesterase_TIM-brl"/>
</dbReference>
<dbReference type="GO" id="GO:0006629">
    <property type="term" value="P:lipid metabolic process"/>
    <property type="evidence" value="ECO:0007669"/>
    <property type="project" value="InterPro"/>
</dbReference>
<keyword evidence="3" id="KW-1185">Reference proteome</keyword>
<dbReference type="PANTHER" id="PTHR46211:SF1">
    <property type="entry name" value="GLYCEROPHOSPHODIESTER PHOSPHODIESTERASE, CYTOPLASMIC"/>
    <property type="match status" value="1"/>
</dbReference>
<dbReference type="Gene3D" id="3.20.20.190">
    <property type="entry name" value="Phosphatidylinositol (PI) phosphodiesterase"/>
    <property type="match status" value="1"/>
</dbReference>